<evidence type="ECO:0000259" key="4">
    <source>
        <dbReference type="Pfam" id="PF25549"/>
    </source>
</evidence>
<feature type="domain" description="DUF7927" evidence="4">
    <location>
        <begin position="919"/>
        <end position="1040"/>
    </location>
</feature>
<dbReference type="InterPro" id="IPR013783">
    <property type="entry name" value="Ig-like_fold"/>
</dbReference>
<dbReference type="STRING" id="211114.SAMN04489726_6244"/>
<dbReference type="NCBIfam" id="TIGR01451">
    <property type="entry name" value="B_ant_repeat"/>
    <property type="match status" value="8"/>
</dbReference>
<dbReference type="Pfam" id="PF01345">
    <property type="entry name" value="DUF11"/>
    <property type="match status" value="2"/>
</dbReference>
<evidence type="ECO:0000256" key="1">
    <source>
        <dbReference type="SAM" id="MobiDB-lite"/>
    </source>
</evidence>
<dbReference type="Gene3D" id="2.60.40.290">
    <property type="match status" value="2"/>
</dbReference>
<name>A0A1H0ASH6_ALLAB</name>
<dbReference type="NCBIfam" id="TIGR04226">
    <property type="entry name" value="RrgB_K2N_iso_D2"/>
    <property type="match status" value="1"/>
</dbReference>
<dbReference type="GO" id="GO:0005975">
    <property type="term" value="P:carbohydrate metabolic process"/>
    <property type="evidence" value="ECO:0007669"/>
    <property type="project" value="UniProtKB-ARBA"/>
</dbReference>
<reference evidence="5 6" key="1">
    <citation type="submission" date="2016-10" db="EMBL/GenBank/DDBJ databases">
        <authorList>
            <person name="de Groot N.N."/>
        </authorList>
    </citation>
    <scope>NUCLEOTIDE SEQUENCE [LARGE SCALE GENOMIC DNA]</scope>
    <source>
        <strain evidence="5 6">DSM 44149</strain>
    </source>
</reference>
<evidence type="ECO:0000259" key="3">
    <source>
        <dbReference type="Pfam" id="PF01345"/>
    </source>
</evidence>
<keyword evidence="2" id="KW-0812">Transmembrane</keyword>
<dbReference type="GO" id="GO:0004553">
    <property type="term" value="F:hydrolase activity, hydrolyzing O-glycosyl compounds"/>
    <property type="evidence" value="ECO:0007669"/>
    <property type="project" value="InterPro"/>
</dbReference>
<accession>A0A1H0ASH6</accession>
<sequence>MFGCPSTFGKAGEMSKPLWQGLSRVMRSTMAALLVLSVLAPSAAVAQQPRGLGTERRIGPAPVYSGLAHGAITMASNSVVNCGATTCTDSTSNGQPATWVKVDPSAPGTTASSARLSLPSGATVLSARLYWQLNPVASAGTSGDASKANQVAIKVPGGTAYRRLTADTYDWFDAAGRGTPALTAHAGAKDVTDLVRAAGSGDYTVADVQACQGRSINSATNLGCWGGWSLVVAYENPAEPLRYLQVWDGFQKVVGTSSVAIDLTGIKSVSSRVPNATLGITAGDGDADIDGDYLQVGRDASSLQTLTMPAPPLPGSDRPNAFSSRIDLVSAAGAGSNTTARNPAPVNNFGYDARTVDVTGKVPAGTDRLQLKIATNGDAIYPQTVWLMTDALEPDLRITKANTPPGTTADNPPGWVVKGDEITYTLDVANKRADGSTTDLDTATDISVTDRLPAGLSYVEGSGAGCSASGQLVTCPLADLRPGASARITFRVKVGGSVADGTKFDNTAQLTFKGLQTGRPQSRESNTVRNTVTSPRYELVKSVDKAEALPGDTLTYTVGIRNTGTVEAPGIVVTDTLPAGTSYLGSTPSQGSVSGSGPLVWNAGDLAIGGSASLQIKVRIGEEVIGTSLVNRAKGTYGPPGIVPPDNRCTDDSAAACANTIVPGPGYTVKKSVDKAEAKPGEKVVYTLTVRNTGRVTAKDIKVVDDLSKVLDDADYNADASASSGAASFAAPRLTWTGTLPVQGTATITYSVTVKSPNTGDHKLVNAVTSETPGGNCPPGSTDPACSKTTLVPGMAINKEVDKKSANPGDKVTYTVTVTNTGQTTLTGASFVDDLSNVLDDAVYNADVTASVGGATYAAPRLTWTGDLKVGESAKITYSVTVKSPNPGDNKLVNTVTSETPGNRCESSCTTTTPVSGFRVEKKADPAQASPGGTVTYAVTVTNTGRTTLTGVSFVDDLTAVLDDAVYNEDAAASVGGVTYAAPRLTWKGDLAVGGSATVKYSVRVSDPVKGDHRLVNAVTSETPGGNCPPGSTDPKCSTTTPVSGVDIRKEVDKKSANPGEKVTYTVTVTNKGQTALIGASFVDDLTAVLDDAVYNEDAAASVGGVTYAAPKLTWKGDLPIGAVATVKYSVTVNKPNIGDNKLVNAISSETPGGNCPPGSKDPRCTTTTTVPGITIKKVVDKQVANPGDKVTYTVTVTNTGQTDVKAAAFTDDLSKVLDAADYNADAAASVGGATYAAPRLTWTGDLKVGESAKITYSVTVKSPSTGDRKLTNAVSSETPGGNCPPGSTDPDCGTTTVVPGVLIVKTADPRRAKPGEKVTYTVKVTNTGAAPLTGVSFVDDMTGVLDDARYNGDARASAGTVSYSAPKLSWSGDLAVGAAATITYSVTVEDPANGDRKLTNAVTSDTPGGNCPPDGRDPRCGTETPVDPKPPVPPTPPTPDGTKPPLADTGAATGALIHWGLLLIAAGFAAIVSARRRRA</sequence>
<dbReference type="eggNOG" id="COG1361">
    <property type="taxonomic scope" value="Bacteria"/>
</dbReference>
<feature type="region of interest" description="Disordered" evidence="1">
    <location>
        <begin position="1266"/>
        <end position="1291"/>
    </location>
</feature>
<feature type="region of interest" description="Disordered" evidence="1">
    <location>
        <begin position="1022"/>
        <end position="1043"/>
    </location>
</feature>
<dbReference type="InterPro" id="IPR057687">
    <property type="entry name" value="DUF7927"/>
</dbReference>
<dbReference type="Gene3D" id="2.60.40.10">
    <property type="entry name" value="Immunoglobulins"/>
    <property type="match status" value="3"/>
</dbReference>
<dbReference type="InterPro" id="IPR026466">
    <property type="entry name" value="Fim_isopep_form_D2_dom"/>
</dbReference>
<organism evidence="5 6">
    <name type="scientific">Allokutzneria albata</name>
    <name type="common">Kibdelosporangium albatum</name>
    <dbReference type="NCBI Taxonomy" id="211114"/>
    <lineage>
        <taxon>Bacteria</taxon>
        <taxon>Bacillati</taxon>
        <taxon>Actinomycetota</taxon>
        <taxon>Actinomycetes</taxon>
        <taxon>Pseudonocardiales</taxon>
        <taxon>Pseudonocardiaceae</taxon>
        <taxon>Allokutzneria</taxon>
    </lineage>
</organism>
<feature type="compositionally biased region" description="Pro residues" evidence="1">
    <location>
        <begin position="1428"/>
        <end position="1440"/>
    </location>
</feature>
<evidence type="ECO:0000313" key="5">
    <source>
        <dbReference type="EMBL" id="SDN36299.1"/>
    </source>
</evidence>
<keyword evidence="2" id="KW-0472">Membrane</keyword>
<dbReference type="InterPro" id="IPR012291">
    <property type="entry name" value="CBM2_carb-bd_dom_sf"/>
</dbReference>
<dbReference type="PANTHER" id="PTHR34819:SF3">
    <property type="entry name" value="CELL SURFACE PROTEIN"/>
    <property type="match status" value="1"/>
</dbReference>
<keyword evidence="6" id="KW-1185">Reference proteome</keyword>
<dbReference type="Proteomes" id="UP000183376">
    <property type="component" value="Chromosome I"/>
</dbReference>
<feature type="domain" description="DUF7927" evidence="4">
    <location>
        <begin position="799"/>
        <end position="912"/>
    </location>
</feature>
<gene>
    <name evidence="5" type="ORF">SAMN04489726_6244</name>
</gene>
<dbReference type="Gene3D" id="2.60.40.1170">
    <property type="entry name" value="Mu homology domain, subdomain B"/>
    <property type="match status" value="1"/>
</dbReference>
<feature type="domain" description="DUF11" evidence="3">
    <location>
        <begin position="539"/>
        <end position="637"/>
    </location>
</feature>
<dbReference type="Pfam" id="PF25549">
    <property type="entry name" value="DUF7927"/>
    <property type="match status" value="6"/>
</dbReference>
<feature type="region of interest" description="Disordered" evidence="1">
    <location>
        <begin position="1401"/>
        <end position="1450"/>
    </location>
</feature>
<keyword evidence="2" id="KW-1133">Transmembrane helix</keyword>
<evidence type="ECO:0000256" key="2">
    <source>
        <dbReference type="SAM" id="Phobius"/>
    </source>
</evidence>
<feature type="domain" description="DUF11" evidence="3">
    <location>
        <begin position="416"/>
        <end position="511"/>
    </location>
</feature>
<dbReference type="EMBL" id="LT629701">
    <property type="protein sequence ID" value="SDN36299.1"/>
    <property type="molecule type" value="Genomic_DNA"/>
</dbReference>
<dbReference type="InterPro" id="IPR047589">
    <property type="entry name" value="DUF11_rpt"/>
</dbReference>
<feature type="domain" description="DUF7927" evidence="4">
    <location>
        <begin position="1048"/>
        <end position="1169"/>
    </location>
</feature>
<feature type="domain" description="DUF7927" evidence="4">
    <location>
        <begin position="1175"/>
        <end position="1297"/>
    </location>
</feature>
<feature type="domain" description="DUF7927" evidence="4">
    <location>
        <begin position="1304"/>
        <end position="1426"/>
    </location>
</feature>
<feature type="domain" description="DUF7927" evidence="4">
    <location>
        <begin position="667"/>
        <end position="789"/>
    </location>
</feature>
<proteinExistence type="predicted"/>
<dbReference type="InterPro" id="IPR001434">
    <property type="entry name" value="OmcB-like_DUF11"/>
</dbReference>
<dbReference type="InterPro" id="IPR051172">
    <property type="entry name" value="Chlamydia_OmcB"/>
</dbReference>
<evidence type="ECO:0000313" key="6">
    <source>
        <dbReference type="Proteomes" id="UP000183376"/>
    </source>
</evidence>
<feature type="transmembrane region" description="Helical" evidence="2">
    <location>
        <begin position="1457"/>
        <end position="1475"/>
    </location>
</feature>
<dbReference type="eggNOG" id="COG3420">
    <property type="taxonomic scope" value="Bacteria"/>
</dbReference>
<dbReference type="GO" id="GO:0030247">
    <property type="term" value="F:polysaccharide binding"/>
    <property type="evidence" value="ECO:0007669"/>
    <property type="project" value="InterPro"/>
</dbReference>
<dbReference type="PANTHER" id="PTHR34819">
    <property type="entry name" value="LARGE CYSTEINE-RICH PERIPLASMIC PROTEIN OMCB"/>
    <property type="match status" value="1"/>
</dbReference>
<protein>
    <submittedName>
        <fullName evidence="5">Conserved repeat domain-containing protein</fullName>
    </submittedName>
</protein>